<accession>A0A6M0JY50</accession>
<dbReference type="InterPro" id="IPR051808">
    <property type="entry name" value="Type_IV_pilus_biogenesis"/>
</dbReference>
<dbReference type="InterPro" id="IPR001775">
    <property type="entry name" value="GspD/PilQ"/>
</dbReference>
<evidence type="ECO:0000313" key="12">
    <source>
        <dbReference type="Proteomes" id="UP000483379"/>
    </source>
</evidence>
<dbReference type="PANTHER" id="PTHR30604">
    <property type="entry name" value="PROTEIN TRANSPORT PROTEIN HOFQ"/>
    <property type="match status" value="1"/>
</dbReference>
<dbReference type="InterPro" id="IPR011662">
    <property type="entry name" value="Secretin/TonB_short_N"/>
</dbReference>
<dbReference type="PROSITE" id="PS00875">
    <property type="entry name" value="T2SP_D"/>
    <property type="match status" value="1"/>
</dbReference>
<dbReference type="NCBIfam" id="TIGR02515">
    <property type="entry name" value="IV_pilus_PilQ"/>
    <property type="match status" value="1"/>
</dbReference>
<keyword evidence="4" id="KW-0732">Signal</keyword>
<dbReference type="Pfam" id="PF03958">
    <property type="entry name" value="Secretin_N"/>
    <property type="match status" value="1"/>
</dbReference>
<dbReference type="GO" id="GO:0009306">
    <property type="term" value="P:protein secretion"/>
    <property type="evidence" value="ECO:0007669"/>
    <property type="project" value="InterPro"/>
</dbReference>
<dbReference type="PRINTS" id="PR00811">
    <property type="entry name" value="BCTERIALGSPD"/>
</dbReference>
<name>A0A6M0JY50_9GAMM</name>
<keyword evidence="12" id="KW-1185">Reference proteome</keyword>
<dbReference type="Pfam" id="PF00263">
    <property type="entry name" value="Secretin"/>
    <property type="match status" value="1"/>
</dbReference>
<sequence length="792" mass="85750">MKSPFNSDRVARPRATLRHSLETLSLRILLPTLAILIGFPAFAAELRDVDFAALPGSKVEIHLDLSEPVGAPEAFATESPARIAIDLPGVTSKLDTKALPIGVGAVHSLVAVEASDRTRIVLNLTDPVPYDVTTSGSRITIAVDTEGKVAAAMPPPLPAAQSRPQTTLATQPAPATQQAAAPSWSYPARERRAAAAGPSVRDIDFRRGASGEGRIMIRLPNADTRVAVREQATRVYIDLYDSSLPQRLFRRLDVMDFATPVTAVEARPNGGNVEIEVQTEGDFDYMAYQTDEIFTLDFRPLTAAEKEELARQKVVYEGDRLSLNFQDIEVRAVLQVLADFTDLNLVASDSVQGNITLRLKNVPWDQALDIILKTKGLSMRQNGNVIMVAPTQELAAQEQLEMEAHQKIEELAPLRTEFIQVKYAKAAEIAAVLQGIRGAGGVGARAVSNASRRDAVGASGLQQAAASVGVSDHGILSPRGSVTFDERTNTLIVQDTLAQLEEIRRVVNLLDVAVRQVMIESRVVIANNDFARDLGVRFGVSGSMGSFQNNELLIAGGQDGNLALSGYDSGPFGLNTETGTRYNSTLTDDDGNATLITNLPADSIADPTGSINFLIGKVGSYLIQLELSAMQREGRGEVVSSPRVITSDQHQATIKVGQEIPYQERTGQGNTSVAFKEAVLQLDVTPHITPDDRIIMDLEVNKDQPDYSNVVLGVPPVDTRSVKTNVLVDNGETVVLGGVFEREKTFSKSQVPWLGDVPLLGRLFKEEARQDNNSELLIFVTPKILNSEMAQR</sequence>
<dbReference type="InterPro" id="IPR004845">
    <property type="entry name" value="T2SS_GspD_CS"/>
</dbReference>
<keyword evidence="6" id="KW-0472">Membrane</keyword>
<dbReference type="InterPro" id="IPR005644">
    <property type="entry name" value="NolW-like"/>
</dbReference>
<evidence type="ECO:0000256" key="5">
    <source>
        <dbReference type="ARBA" id="ARBA00022927"/>
    </source>
</evidence>
<gene>
    <name evidence="11" type="ORF">G3446_05060</name>
</gene>
<dbReference type="EMBL" id="JAAIJQ010000010">
    <property type="protein sequence ID" value="NEV61277.1"/>
    <property type="molecule type" value="Genomic_DNA"/>
</dbReference>
<dbReference type="Proteomes" id="UP000483379">
    <property type="component" value="Unassembled WGS sequence"/>
</dbReference>
<evidence type="ECO:0000256" key="1">
    <source>
        <dbReference type="ARBA" id="ARBA00004442"/>
    </source>
</evidence>
<organism evidence="11 12">
    <name type="scientific">Thiorhodococcus minor</name>
    <dbReference type="NCBI Taxonomy" id="57489"/>
    <lineage>
        <taxon>Bacteria</taxon>
        <taxon>Pseudomonadati</taxon>
        <taxon>Pseudomonadota</taxon>
        <taxon>Gammaproteobacteria</taxon>
        <taxon>Chromatiales</taxon>
        <taxon>Chromatiaceae</taxon>
        <taxon>Thiorhodococcus</taxon>
    </lineage>
</organism>
<evidence type="ECO:0000256" key="3">
    <source>
        <dbReference type="ARBA" id="ARBA00022448"/>
    </source>
</evidence>
<dbReference type="InterPro" id="IPR038591">
    <property type="entry name" value="NolW-like_sf"/>
</dbReference>
<dbReference type="Pfam" id="PF07660">
    <property type="entry name" value="STN"/>
    <property type="match status" value="1"/>
</dbReference>
<dbReference type="PANTHER" id="PTHR30604:SF1">
    <property type="entry name" value="DNA UTILIZATION PROTEIN HOFQ"/>
    <property type="match status" value="1"/>
</dbReference>
<feature type="region of interest" description="Disordered" evidence="9">
    <location>
        <begin position="154"/>
        <end position="199"/>
    </location>
</feature>
<dbReference type="SMART" id="SM00965">
    <property type="entry name" value="STN"/>
    <property type="match status" value="1"/>
</dbReference>
<evidence type="ECO:0000259" key="10">
    <source>
        <dbReference type="SMART" id="SM00965"/>
    </source>
</evidence>
<dbReference type="GO" id="GO:0009279">
    <property type="term" value="C:cell outer membrane"/>
    <property type="evidence" value="ECO:0007669"/>
    <property type="project" value="UniProtKB-SubCell"/>
</dbReference>
<dbReference type="Pfam" id="PF11741">
    <property type="entry name" value="AMIN"/>
    <property type="match status" value="2"/>
</dbReference>
<dbReference type="InterPro" id="IPR013355">
    <property type="entry name" value="Pilus_4_PilQ"/>
</dbReference>
<reference evidence="11 12" key="1">
    <citation type="submission" date="2020-02" db="EMBL/GenBank/DDBJ databases">
        <title>Genome sequences of Thiorhodococcus mannitoliphagus and Thiorhodococcus minor, purple sulfur photosynthetic bacteria in the gammaproteobacterial family, Chromatiaceae.</title>
        <authorList>
            <person name="Aviles F.A."/>
            <person name="Meyer T.E."/>
            <person name="Kyndt J.A."/>
        </authorList>
    </citation>
    <scope>NUCLEOTIDE SEQUENCE [LARGE SCALE GENOMIC DNA]</scope>
    <source>
        <strain evidence="11 12">DSM 11518</strain>
    </source>
</reference>
<dbReference type="InterPro" id="IPR004846">
    <property type="entry name" value="T2SS/T3SS_dom"/>
</dbReference>
<evidence type="ECO:0000256" key="2">
    <source>
        <dbReference type="ARBA" id="ARBA00006304"/>
    </source>
</evidence>
<dbReference type="Gene3D" id="3.30.1370.120">
    <property type="match status" value="1"/>
</dbReference>
<dbReference type="InterPro" id="IPR021731">
    <property type="entry name" value="AMIN_dom"/>
</dbReference>
<evidence type="ECO:0000256" key="6">
    <source>
        <dbReference type="ARBA" id="ARBA00023136"/>
    </source>
</evidence>
<comment type="subcellular location">
    <subcellularLocation>
        <location evidence="1 8">Cell outer membrane</location>
    </subcellularLocation>
</comment>
<dbReference type="Gene3D" id="3.30.1370.130">
    <property type="match status" value="1"/>
</dbReference>
<dbReference type="AlphaFoldDB" id="A0A6M0JY50"/>
<comment type="similarity">
    <text evidence="2">Belongs to the bacterial secretin family. PilQ subfamily.</text>
</comment>
<keyword evidence="3 8" id="KW-0813">Transport</keyword>
<dbReference type="RefSeq" id="WP_164451340.1">
    <property type="nucleotide sequence ID" value="NZ_JAAIJQ010000010.1"/>
</dbReference>
<proteinExistence type="inferred from homology"/>
<dbReference type="Gene3D" id="2.60.40.3470">
    <property type="match status" value="1"/>
</dbReference>
<evidence type="ECO:0000313" key="11">
    <source>
        <dbReference type="EMBL" id="NEV61277.1"/>
    </source>
</evidence>
<keyword evidence="5" id="KW-0653">Protein transport</keyword>
<evidence type="ECO:0000256" key="7">
    <source>
        <dbReference type="ARBA" id="ARBA00023237"/>
    </source>
</evidence>
<feature type="compositionally biased region" description="Low complexity" evidence="9">
    <location>
        <begin position="164"/>
        <end position="182"/>
    </location>
</feature>
<evidence type="ECO:0000256" key="8">
    <source>
        <dbReference type="RuleBase" id="RU004004"/>
    </source>
</evidence>
<protein>
    <submittedName>
        <fullName evidence="11">Type IV pilus secretin PilQ</fullName>
    </submittedName>
</protein>
<evidence type="ECO:0000256" key="4">
    <source>
        <dbReference type="ARBA" id="ARBA00022729"/>
    </source>
</evidence>
<keyword evidence="7" id="KW-0998">Cell outer membrane</keyword>
<evidence type="ECO:0000256" key="9">
    <source>
        <dbReference type="SAM" id="MobiDB-lite"/>
    </source>
</evidence>
<feature type="domain" description="Secretin/TonB short N-terminal" evidence="10">
    <location>
        <begin position="343"/>
        <end position="391"/>
    </location>
</feature>
<comment type="caution">
    <text evidence="11">The sequence shown here is derived from an EMBL/GenBank/DDBJ whole genome shotgun (WGS) entry which is preliminary data.</text>
</comment>
<dbReference type="Gene3D" id="2.60.40.3500">
    <property type="match status" value="1"/>
</dbReference>